<comment type="caution">
    <text evidence="2">The sequence shown here is derived from an EMBL/GenBank/DDBJ whole genome shotgun (WGS) entry which is preliminary data.</text>
</comment>
<feature type="compositionally biased region" description="Basic residues" evidence="1">
    <location>
        <begin position="213"/>
        <end position="227"/>
    </location>
</feature>
<reference evidence="2 3" key="1">
    <citation type="journal article" date="2024" name="J Genomics">
        <title>Draft genome sequencing and assembly of Favolaschia claudopus CIRM-BRFM 2984 isolated from oak limbs.</title>
        <authorList>
            <person name="Navarro D."/>
            <person name="Drula E."/>
            <person name="Chaduli D."/>
            <person name="Cazenave R."/>
            <person name="Ahrendt S."/>
            <person name="Wang J."/>
            <person name="Lipzen A."/>
            <person name="Daum C."/>
            <person name="Barry K."/>
            <person name="Grigoriev I.V."/>
            <person name="Favel A."/>
            <person name="Rosso M.N."/>
            <person name="Martin F."/>
        </authorList>
    </citation>
    <scope>NUCLEOTIDE SEQUENCE [LARGE SCALE GENOMIC DNA]</scope>
    <source>
        <strain evidence="2 3">CIRM-BRFM 2984</strain>
    </source>
</reference>
<name>A0AAW0BQ68_9AGAR</name>
<dbReference type="EMBL" id="JAWWNJ010000028">
    <property type="protein sequence ID" value="KAK7028716.1"/>
    <property type="molecule type" value="Genomic_DNA"/>
</dbReference>
<proteinExistence type="predicted"/>
<organism evidence="2 3">
    <name type="scientific">Favolaschia claudopus</name>
    <dbReference type="NCBI Taxonomy" id="2862362"/>
    <lineage>
        <taxon>Eukaryota</taxon>
        <taxon>Fungi</taxon>
        <taxon>Dikarya</taxon>
        <taxon>Basidiomycota</taxon>
        <taxon>Agaricomycotina</taxon>
        <taxon>Agaricomycetes</taxon>
        <taxon>Agaricomycetidae</taxon>
        <taxon>Agaricales</taxon>
        <taxon>Marasmiineae</taxon>
        <taxon>Mycenaceae</taxon>
        <taxon>Favolaschia</taxon>
    </lineage>
</organism>
<evidence type="ECO:0000313" key="2">
    <source>
        <dbReference type="EMBL" id="KAK7028716.1"/>
    </source>
</evidence>
<keyword evidence="3" id="KW-1185">Reference proteome</keyword>
<protein>
    <submittedName>
        <fullName evidence="2">Uncharacterized protein</fullName>
    </submittedName>
</protein>
<dbReference type="Proteomes" id="UP001362999">
    <property type="component" value="Unassembled WGS sequence"/>
</dbReference>
<feature type="region of interest" description="Disordered" evidence="1">
    <location>
        <begin position="184"/>
        <end position="243"/>
    </location>
</feature>
<evidence type="ECO:0000313" key="3">
    <source>
        <dbReference type="Proteomes" id="UP001362999"/>
    </source>
</evidence>
<sequence length="469" mass="51676">MDLCWVSLHLQGEVTKPHPRLLVRHHPRRRTPPHHLRQDRTPLNGWAVPGDADAIIKGGSWRIGGRGECMRRRWTLPQLAHDGGVRSRLDAIGVDALASKDEQCVGQADGRDLEEGRWCPSAAGPPACDAAAPSLGLDDGVNLDTPQLCTNERIIAILRGLCSRGNGDCCASFEDERWTRKVEGANGERRSLTAKVAPARDAGGPSRTPPSRRYSRLHLTHRRRPSARHSSASPRTRSGDKRVGGLSSRLLLVLPSTRIRRSVVCGFRRKELRSGGVGGEEEGYHIPDDRTSSIGSRRGCTFPYLALDGGVSPRLRTHASSQLTCSSRWGEKEIKRRADDDGAAVGAYICIPLVSSPLADDSLFSFFYSGSAAHDRVDLSQLARHGIGLNTLFCFFPRVRDPASFSWGNENRELRLLLLALPSAWTRCRVARVDKAAPWETRASSSVATWTRRSLICGLWCAEERWARG</sequence>
<accession>A0AAW0BQ68</accession>
<evidence type="ECO:0000256" key="1">
    <source>
        <dbReference type="SAM" id="MobiDB-lite"/>
    </source>
</evidence>
<dbReference type="AlphaFoldDB" id="A0AAW0BQ68"/>
<gene>
    <name evidence="2" type="ORF">R3P38DRAFT_3267544</name>
</gene>